<name>A0A5N6SKV0_ASPPS</name>
<dbReference type="GeneID" id="43639726"/>
<dbReference type="RefSeq" id="XP_031910076.1">
    <property type="nucleotide sequence ID" value="XM_032055516.1"/>
</dbReference>
<reference evidence="1 2" key="1">
    <citation type="submission" date="2019-04" db="EMBL/GenBank/DDBJ databases">
        <title>Friends and foes A comparative genomics study of 23 Aspergillus species from section Flavi.</title>
        <authorList>
            <consortium name="DOE Joint Genome Institute"/>
            <person name="Kjaerbolling I."/>
            <person name="Vesth T."/>
            <person name="Frisvad J.C."/>
            <person name="Nybo J.L."/>
            <person name="Theobald S."/>
            <person name="Kildgaard S."/>
            <person name="Isbrandt T."/>
            <person name="Kuo A."/>
            <person name="Sato A."/>
            <person name="Lyhne E.K."/>
            <person name="Kogle M.E."/>
            <person name="Wiebenga A."/>
            <person name="Kun R.S."/>
            <person name="Lubbers R.J."/>
            <person name="Makela M.R."/>
            <person name="Barry K."/>
            <person name="Chovatia M."/>
            <person name="Clum A."/>
            <person name="Daum C."/>
            <person name="Haridas S."/>
            <person name="He G."/>
            <person name="LaButti K."/>
            <person name="Lipzen A."/>
            <person name="Mondo S."/>
            <person name="Riley R."/>
            <person name="Salamov A."/>
            <person name="Simmons B.A."/>
            <person name="Magnuson J.K."/>
            <person name="Henrissat B."/>
            <person name="Mortensen U.H."/>
            <person name="Larsen T.O."/>
            <person name="Devries R.P."/>
            <person name="Grigoriev I.V."/>
            <person name="Machida M."/>
            <person name="Baker S.E."/>
            <person name="Andersen M.R."/>
        </authorList>
    </citation>
    <scope>NUCLEOTIDE SEQUENCE [LARGE SCALE GENOMIC DNA]</scope>
    <source>
        <strain evidence="1 2">CBS 117625</strain>
    </source>
</reference>
<accession>A0A5N6SKV0</accession>
<dbReference type="EMBL" id="ML743608">
    <property type="protein sequence ID" value="KAE8134013.1"/>
    <property type="molecule type" value="Genomic_DNA"/>
</dbReference>
<gene>
    <name evidence="1" type="ORF">BDV38DRAFT_256427</name>
</gene>
<keyword evidence="2" id="KW-1185">Reference proteome</keyword>
<sequence>MSDVTVVLCTTPYLHRIYLHHIFLSASPILRIAYRSTTTCILLYILPGVHPYVRGTTHRGKRVGFAYIHT</sequence>
<protein>
    <submittedName>
        <fullName evidence="1">Uncharacterized protein</fullName>
    </submittedName>
</protein>
<evidence type="ECO:0000313" key="2">
    <source>
        <dbReference type="Proteomes" id="UP000325672"/>
    </source>
</evidence>
<dbReference type="Proteomes" id="UP000325672">
    <property type="component" value="Unassembled WGS sequence"/>
</dbReference>
<proteinExistence type="predicted"/>
<evidence type="ECO:0000313" key="1">
    <source>
        <dbReference type="EMBL" id="KAE8134013.1"/>
    </source>
</evidence>
<dbReference type="AlphaFoldDB" id="A0A5N6SKV0"/>
<organism evidence="1 2">
    <name type="scientific">Aspergillus pseudotamarii</name>
    <dbReference type="NCBI Taxonomy" id="132259"/>
    <lineage>
        <taxon>Eukaryota</taxon>
        <taxon>Fungi</taxon>
        <taxon>Dikarya</taxon>
        <taxon>Ascomycota</taxon>
        <taxon>Pezizomycotina</taxon>
        <taxon>Eurotiomycetes</taxon>
        <taxon>Eurotiomycetidae</taxon>
        <taxon>Eurotiales</taxon>
        <taxon>Aspergillaceae</taxon>
        <taxon>Aspergillus</taxon>
        <taxon>Aspergillus subgen. Circumdati</taxon>
    </lineage>
</organism>